<keyword evidence="2 10" id="KW-0723">Serine/threonine-protein kinase</keyword>
<name>A0A345XY22_9ACTN</name>
<dbReference type="GO" id="GO:0004674">
    <property type="term" value="F:protein serine/threonine kinase activity"/>
    <property type="evidence" value="ECO:0007669"/>
    <property type="project" value="UniProtKB-KW"/>
</dbReference>
<keyword evidence="3" id="KW-0808">Transferase</keyword>
<dbReference type="PROSITE" id="PS50011">
    <property type="entry name" value="PROTEIN_KINASE_DOM"/>
    <property type="match status" value="1"/>
</dbReference>
<evidence type="ECO:0000313" key="10">
    <source>
        <dbReference type="EMBL" id="AXK36538.1"/>
    </source>
</evidence>
<dbReference type="PROSITE" id="PS00107">
    <property type="entry name" value="PROTEIN_KINASE_ATP"/>
    <property type="match status" value="1"/>
</dbReference>
<dbReference type="PROSITE" id="PS00108">
    <property type="entry name" value="PROTEIN_KINASE_ST"/>
    <property type="match status" value="1"/>
</dbReference>
<keyword evidence="5 10" id="KW-0418">Kinase</keyword>
<protein>
    <recommendedName>
        <fullName evidence="1">non-specific serine/threonine protein kinase</fullName>
        <ecNumber evidence="1">2.7.11.1</ecNumber>
    </recommendedName>
</protein>
<dbReference type="InterPro" id="IPR011009">
    <property type="entry name" value="Kinase-like_dom_sf"/>
</dbReference>
<evidence type="ECO:0000256" key="3">
    <source>
        <dbReference type="ARBA" id="ARBA00022679"/>
    </source>
</evidence>
<evidence type="ECO:0000256" key="6">
    <source>
        <dbReference type="ARBA" id="ARBA00022840"/>
    </source>
</evidence>
<feature type="region of interest" description="Disordered" evidence="8">
    <location>
        <begin position="281"/>
        <end position="321"/>
    </location>
</feature>
<dbReference type="EMBL" id="CP031320">
    <property type="protein sequence ID" value="AXK36538.1"/>
    <property type="molecule type" value="Genomic_DNA"/>
</dbReference>
<sequence length="493" mass="53709">MERGKLIADRYELIGRLGRGGMGEVWAARDRVLHREVALKLLDLDGLAQADLPRRFEREAVAAAQIVHPNVAALYDRGIHDDVLFLVMEKVDGQTLTARLQAESPFPLTRAVAVASGICAALEAAHRAQVIHYDIKPHNVILTGDGLVKVIDFGIAGFVQAAFTVARSSQLAPAGTPEFGAPEQFLTERGDERSDLYALGGMLFAMLAGRPPFAGHNSIAVVRRKLDEEAPHLDAFRPGLPPELTALVAELLERDPDRRPQSAQQVQQRLQALLTSCAAAEAPTAAMPPTPPTRLMDDASQRAPRPPSPKSWDHASTDETPFTADALMPRRFTNDLGIEFARIAEGTRPSHEAGPSDLAEDFARRDCAEVVVGVYAEQPGPHATPENPVYVSVQVFAFPDAATARDAHGYLGDGGGSWRLTIWSARDGGGLAPCPDEVRRSYRWRWSWRQYRYLAVALAYRADLPNDSSIEPWLAAAARRAAYSTGPKNHHGA</sequence>
<dbReference type="Gene3D" id="3.30.200.20">
    <property type="entry name" value="Phosphorylase Kinase, domain 1"/>
    <property type="match status" value="1"/>
</dbReference>
<dbReference type="SUPFAM" id="SSF56112">
    <property type="entry name" value="Protein kinase-like (PK-like)"/>
    <property type="match status" value="1"/>
</dbReference>
<keyword evidence="4 7" id="KW-0547">Nucleotide-binding</keyword>
<proteinExistence type="predicted"/>
<dbReference type="InterPro" id="IPR000719">
    <property type="entry name" value="Prot_kinase_dom"/>
</dbReference>
<dbReference type="EC" id="2.7.11.1" evidence="1"/>
<dbReference type="RefSeq" id="WP_208883515.1">
    <property type="nucleotide sequence ID" value="NZ_CP031320.1"/>
</dbReference>
<feature type="domain" description="Protein kinase" evidence="9">
    <location>
        <begin position="11"/>
        <end position="274"/>
    </location>
</feature>
<dbReference type="KEGG" id="sarm:DVA86_32135"/>
<organism evidence="10 11">
    <name type="scientific">Streptomyces armeniacus</name>
    <dbReference type="NCBI Taxonomy" id="83291"/>
    <lineage>
        <taxon>Bacteria</taxon>
        <taxon>Bacillati</taxon>
        <taxon>Actinomycetota</taxon>
        <taxon>Actinomycetes</taxon>
        <taxon>Kitasatosporales</taxon>
        <taxon>Streptomycetaceae</taxon>
        <taxon>Streptomyces</taxon>
    </lineage>
</organism>
<dbReference type="InterPro" id="IPR008271">
    <property type="entry name" value="Ser/Thr_kinase_AS"/>
</dbReference>
<evidence type="ECO:0000313" key="11">
    <source>
        <dbReference type="Proteomes" id="UP000254425"/>
    </source>
</evidence>
<evidence type="ECO:0000259" key="9">
    <source>
        <dbReference type="PROSITE" id="PS50011"/>
    </source>
</evidence>
<dbReference type="CDD" id="cd14014">
    <property type="entry name" value="STKc_PknB_like"/>
    <property type="match status" value="1"/>
</dbReference>
<accession>A0A345XY22</accession>
<dbReference type="GO" id="GO:0005524">
    <property type="term" value="F:ATP binding"/>
    <property type="evidence" value="ECO:0007669"/>
    <property type="project" value="UniProtKB-UniRule"/>
</dbReference>
<evidence type="ECO:0000256" key="1">
    <source>
        <dbReference type="ARBA" id="ARBA00012513"/>
    </source>
</evidence>
<reference evidence="10 11" key="1">
    <citation type="submission" date="2018-07" db="EMBL/GenBank/DDBJ databases">
        <title>Draft genome of the type strain Streptomyces armeniacus ATCC 15676.</title>
        <authorList>
            <person name="Labana P."/>
            <person name="Gosse J.T."/>
            <person name="Boddy C.N."/>
        </authorList>
    </citation>
    <scope>NUCLEOTIDE SEQUENCE [LARGE SCALE GENOMIC DNA]</scope>
    <source>
        <strain evidence="10 11">ATCC 15676</strain>
    </source>
</reference>
<dbReference type="Gene3D" id="1.10.510.10">
    <property type="entry name" value="Transferase(Phosphotransferase) domain 1"/>
    <property type="match status" value="1"/>
</dbReference>
<dbReference type="PANTHER" id="PTHR43289">
    <property type="entry name" value="MITOGEN-ACTIVATED PROTEIN KINASE KINASE KINASE 20-RELATED"/>
    <property type="match status" value="1"/>
</dbReference>
<dbReference type="PANTHER" id="PTHR43289:SF6">
    <property type="entry name" value="SERINE_THREONINE-PROTEIN KINASE NEKL-3"/>
    <property type="match status" value="1"/>
</dbReference>
<keyword evidence="11" id="KW-1185">Reference proteome</keyword>
<evidence type="ECO:0000256" key="4">
    <source>
        <dbReference type="ARBA" id="ARBA00022741"/>
    </source>
</evidence>
<dbReference type="AlphaFoldDB" id="A0A345XY22"/>
<keyword evidence="6 7" id="KW-0067">ATP-binding</keyword>
<evidence type="ECO:0000256" key="5">
    <source>
        <dbReference type="ARBA" id="ARBA00022777"/>
    </source>
</evidence>
<evidence type="ECO:0000256" key="7">
    <source>
        <dbReference type="PROSITE-ProRule" id="PRU10141"/>
    </source>
</evidence>
<dbReference type="Pfam" id="PF00069">
    <property type="entry name" value="Pkinase"/>
    <property type="match status" value="1"/>
</dbReference>
<feature type="binding site" evidence="7">
    <location>
        <position position="40"/>
    </location>
    <ligand>
        <name>ATP</name>
        <dbReference type="ChEBI" id="CHEBI:30616"/>
    </ligand>
</feature>
<dbReference type="SMART" id="SM00220">
    <property type="entry name" value="S_TKc"/>
    <property type="match status" value="1"/>
</dbReference>
<dbReference type="InterPro" id="IPR017441">
    <property type="entry name" value="Protein_kinase_ATP_BS"/>
</dbReference>
<gene>
    <name evidence="10" type="ORF">DVA86_32135</name>
</gene>
<evidence type="ECO:0000256" key="8">
    <source>
        <dbReference type="SAM" id="MobiDB-lite"/>
    </source>
</evidence>
<evidence type="ECO:0000256" key="2">
    <source>
        <dbReference type="ARBA" id="ARBA00022527"/>
    </source>
</evidence>
<dbReference type="Proteomes" id="UP000254425">
    <property type="component" value="Chromosome"/>
</dbReference>